<dbReference type="InterPro" id="IPR027421">
    <property type="entry name" value="DNA_pol_lamdba_lyase_dom_sf"/>
</dbReference>
<evidence type="ECO:0000313" key="17">
    <source>
        <dbReference type="EMBL" id="KAK9395263.1"/>
    </source>
</evidence>
<dbReference type="GO" id="GO:0003677">
    <property type="term" value="F:DNA binding"/>
    <property type="evidence" value="ECO:0007669"/>
    <property type="project" value="UniProtKB-UniRule"/>
</dbReference>
<dbReference type="SUPFAM" id="SSF81585">
    <property type="entry name" value="PsbU/PolX domain-like"/>
    <property type="match status" value="1"/>
</dbReference>
<dbReference type="PROSITE" id="PS50172">
    <property type="entry name" value="BRCT"/>
    <property type="match status" value="1"/>
</dbReference>
<evidence type="ECO:0000256" key="4">
    <source>
        <dbReference type="ARBA" id="ARBA00022553"/>
    </source>
</evidence>
<evidence type="ECO:0000256" key="10">
    <source>
        <dbReference type="ARBA" id="ARBA00023242"/>
    </source>
</evidence>
<dbReference type="InterPro" id="IPR037160">
    <property type="entry name" value="DNA_Pol_thumb_sf"/>
</dbReference>
<dbReference type="GO" id="GO:0003887">
    <property type="term" value="F:DNA-directed DNA polymerase activity"/>
    <property type="evidence" value="ECO:0007669"/>
    <property type="project" value="UniProtKB-UniRule"/>
</dbReference>
<dbReference type="InterPro" id="IPR027249">
    <property type="entry name" value="DNA/RNApol_mu"/>
</dbReference>
<dbReference type="Pfam" id="PF14791">
    <property type="entry name" value="DNA_pol_B_thumb"/>
    <property type="match status" value="1"/>
</dbReference>
<comment type="cofactor">
    <cofactor evidence="1 13 14">
        <name>Mg(2+)</name>
        <dbReference type="ChEBI" id="CHEBI:18420"/>
    </cofactor>
</comment>
<keyword evidence="6 13" id="KW-0548">Nucleotidyltransferase</keyword>
<dbReference type="SMART" id="SM00483">
    <property type="entry name" value="POLXc"/>
    <property type="match status" value="1"/>
</dbReference>
<evidence type="ECO:0000256" key="12">
    <source>
        <dbReference type="ARBA" id="ARBA00071509"/>
    </source>
</evidence>
<dbReference type="EC" id="2.7.7.7" evidence="13"/>
<dbReference type="InterPro" id="IPR029398">
    <property type="entry name" value="PolB_thumb"/>
</dbReference>
<dbReference type="Gene3D" id="1.10.150.110">
    <property type="entry name" value="DNA polymerase beta, N-terminal domain-like"/>
    <property type="match status" value="1"/>
</dbReference>
<feature type="binding site" evidence="14">
    <location>
        <position position="436"/>
    </location>
    <ligand>
        <name>Mg(2+)</name>
        <dbReference type="ChEBI" id="CHEBI:18420"/>
    </ligand>
</feature>
<comment type="caution">
    <text evidence="17">The sequence shown here is derived from an EMBL/GenBank/DDBJ whole genome shotgun (WGS) entry which is preliminary data.</text>
</comment>
<keyword evidence="8 13" id="KW-0460">Magnesium</keyword>
<dbReference type="FunFam" id="3.30.210.10:FF:000004">
    <property type="entry name" value="DNA-directed DNA/RNA polymerase mu"/>
    <property type="match status" value="1"/>
</dbReference>
<dbReference type="PRINTS" id="PR00869">
    <property type="entry name" value="DNAPOLX"/>
</dbReference>
<dbReference type="PANTHER" id="PTHR11276">
    <property type="entry name" value="DNA POLYMERASE TYPE-X FAMILY MEMBER"/>
    <property type="match status" value="1"/>
</dbReference>
<dbReference type="Pfam" id="PF14716">
    <property type="entry name" value="HHH_8"/>
    <property type="match status" value="1"/>
</dbReference>
<dbReference type="AlphaFoldDB" id="A0AAW1AZF7"/>
<dbReference type="PROSITE" id="PS00522">
    <property type="entry name" value="DNA_POLYMERASE_X"/>
    <property type="match status" value="1"/>
</dbReference>
<reference evidence="17 18" key="1">
    <citation type="journal article" date="2024" name="Proc. Natl. Acad. Sci. U.S.A.">
        <title>The genetic regulatory architecture and epigenomic basis for age-related changes in rattlesnake venom.</title>
        <authorList>
            <person name="Hogan M.P."/>
            <person name="Holding M.L."/>
            <person name="Nystrom G.S."/>
            <person name="Colston T.J."/>
            <person name="Bartlett D.A."/>
            <person name="Mason A.J."/>
            <person name="Ellsworth S.A."/>
            <person name="Rautsaw R.M."/>
            <person name="Lawrence K.C."/>
            <person name="Strickland J.L."/>
            <person name="He B."/>
            <person name="Fraser P."/>
            <person name="Margres M.J."/>
            <person name="Gilbert D.M."/>
            <person name="Gibbs H.L."/>
            <person name="Parkinson C.L."/>
            <person name="Rokyta D.R."/>
        </authorList>
    </citation>
    <scope>NUCLEOTIDE SEQUENCE [LARGE SCALE GENOMIC DNA]</scope>
    <source>
        <strain evidence="17">DRR0105</strain>
    </source>
</reference>
<feature type="compositionally biased region" description="Basic residues" evidence="15">
    <location>
        <begin position="1"/>
        <end position="12"/>
    </location>
</feature>
<evidence type="ECO:0000256" key="2">
    <source>
        <dbReference type="ARBA" id="ARBA00004123"/>
    </source>
</evidence>
<keyword evidence="4" id="KW-0597">Phosphoprotein</keyword>
<accession>A0AAW1AZF7</accession>
<dbReference type="InterPro" id="IPR018944">
    <property type="entry name" value="DNA_pol_lambd_fingers_domain"/>
</dbReference>
<dbReference type="Gene3D" id="3.30.210.10">
    <property type="entry name" value="DNA polymerase, thumb domain"/>
    <property type="match status" value="1"/>
</dbReference>
<keyword evidence="18" id="KW-1185">Reference proteome</keyword>
<dbReference type="GO" id="GO:0046872">
    <property type="term" value="F:metal ion binding"/>
    <property type="evidence" value="ECO:0007669"/>
    <property type="project" value="UniProtKB-UniRule"/>
</dbReference>
<dbReference type="GO" id="GO:0005634">
    <property type="term" value="C:nucleus"/>
    <property type="evidence" value="ECO:0007669"/>
    <property type="project" value="UniProtKB-SubCell"/>
</dbReference>
<dbReference type="InterPro" id="IPR022312">
    <property type="entry name" value="DNA_pol_X"/>
</dbReference>
<evidence type="ECO:0000256" key="8">
    <source>
        <dbReference type="ARBA" id="ARBA00022842"/>
    </source>
</evidence>
<evidence type="ECO:0000256" key="15">
    <source>
        <dbReference type="SAM" id="MobiDB-lite"/>
    </source>
</evidence>
<dbReference type="InterPro" id="IPR028207">
    <property type="entry name" value="DNA_pol_B_palm_palm"/>
</dbReference>
<dbReference type="GO" id="GO:0006303">
    <property type="term" value="P:double-strand break repair via nonhomologous end joining"/>
    <property type="evidence" value="ECO:0007669"/>
    <property type="project" value="TreeGrafter"/>
</dbReference>
<dbReference type="GO" id="GO:0006310">
    <property type="term" value="P:DNA recombination"/>
    <property type="evidence" value="ECO:0007669"/>
    <property type="project" value="UniProtKB-KW"/>
</dbReference>
<evidence type="ECO:0000256" key="6">
    <source>
        <dbReference type="ARBA" id="ARBA00022695"/>
    </source>
</evidence>
<dbReference type="FunFam" id="1.10.150.20:FF:000010">
    <property type="entry name" value="DNA polymerase lambda"/>
    <property type="match status" value="1"/>
</dbReference>
<dbReference type="Proteomes" id="UP001474421">
    <property type="component" value="Unassembled WGS sequence"/>
</dbReference>
<dbReference type="Pfam" id="PF14792">
    <property type="entry name" value="DNA_pol_B_palm"/>
    <property type="match status" value="1"/>
</dbReference>
<evidence type="ECO:0000256" key="5">
    <source>
        <dbReference type="ARBA" id="ARBA00022679"/>
    </source>
</evidence>
<dbReference type="FunFam" id="3.40.50.10190:FF:000035">
    <property type="entry name" value="DNA-directed DNA/RNA polymerase mu"/>
    <property type="match status" value="1"/>
</dbReference>
<keyword evidence="10 13" id="KW-0539">Nucleus</keyword>
<gene>
    <name evidence="17" type="ORF">NXF25_014609</name>
</gene>
<dbReference type="Pfam" id="PF10391">
    <property type="entry name" value="DNA_pol_lambd_f"/>
    <property type="match status" value="1"/>
</dbReference>
<feature type="binding site" evidence="14">
    <location>
        <position position="335"/>
    </location>
    <ligand>
        <name>Mg(2+)</name>
        <dbReference type="ChEBI" id="CHEBI:18420"/>
    </ligand>
</feature>
<protein>
    <recommendedName>
        <fullName evidence="12 13">DNA-directed DNA/RNA polymerase mu</fullName>
        <ecNumber evidence="13">2.7.7.7</ecNumber>
    </recommendedName>
</protein>
<dbReference type="EMBL" id="JAOTOJ010000010">
    <property type="protein sequence ID" value="KAK9395263.1"/>
    <property type="molecule type" value="Genomic_DNA"/>
</dbReference>
<dbReference type="SUPFAM" id="SSF47802">
    <property type="entry name" value="DNA polymerase beta, N-terminal domain-like"/>
    <property type="match status" value="1"/>
</dbReference>
<dbReference type="CDD" id="cd00141">
    <property type="entry name" value="NT_POLXc"/>
    <property type="match status" value="1"/>
</dbReference>
<keyword evidence="7 13" id="KW-0479">Metal-binding</keyword>
<evidence type="ECO:0000313" key="18">
    <source>
        <dbReference type="Proteomes" id="UP001474421"/>
    </source>
</evidence>
<comment type="function">
    <text evidence="11">Gap-filling polymerase involved in repair of DNA double-strand breaks by non-homologous end joining (NHEJ). Participates in immunoglobulin (Ig) light chain gene rearrangement in V(D)J recombination.</text>
</comment>
<keyword evidence="5 13" id="KW-0808">Transferase</keyword>
<comment type="catalytic activity">
    <reaction evidence="13">
        <text>DNA(n) + a 2'-deoxyribonucleoside 5'-triphosphate = DNA(n+1) + diphosphate</text>
        <dbReference type="Rhea" id="RHEA:22508"/>
        <dbReference type="Rhea" id="RHEA-COMP:17339"/>
        <dbReference type="Rhea" id="RHEA-COMP:17340"/>
        <dbReference type="ChEBI" id="CHEBI:33019"/>
        <dbReference type="ChEBI" id="CHEBI:61560"/>
        <dbReference type="ChEBI" id="CHEBI:173112"/>
        <dbReference type="EC" id="2.7.7.7"/>
    </reaction>
</comment>
<dbReference type="Gene3D" id="3.30.460.10">
    <property type="entry name" value="Beta Polymerase, domain 2"/>
    <property type="match status" value="1"/>
</dbReference>
<dbReference type="Gene3D" id="1.10.150.20">
    <property type="entry name" value="5' to 3' exonuclease, C-terminal subdomain"/>
    <property type="match status" value="1"/>
</dbReference>
<dbReference type="PRINTS" id="PR00871">
    <property type="entry name" value="DNAPOLXTDT"/>
</dbReference>
<evidence type="ECO:0000259" key="16">
    <source>
        <dbReference type="PROSITE" id="PS50172"/>
    </source>
</evidence>
<evidence type="ECO:0000256" key="14">
    <source>
        <dbReference type="PIRSR" id="PIRSR000817-1"/>
    </source>
</evidence>
<evidence type="ECO:0000256" key="3">
    <source>
        <dbReference type="ARBA" id="ARBA00008323"/>
    </source>
</evidence>
<feature type="region of interest" description="Disordered" evidence="15">
    <location>
        <begin position="1"/>
        <end position="24"/>
    </location>
</feature>
<evidence type="ECO:0000256" key="11">
    <source>
        <dbReference type="ARBA" id="ARBA00054461"/>
    </source>
</evidence>
<dbReference type="InterPro" id="IPR019843">
    <property type="entry name" value="DNA_pol-X_BS"/>
</dbReference>
<dbReference type="InterPro" id="IPR010996">
    <property type="entry name" value="HHH_MUS81"/>
</dbReference>
<name>A0AAW1AZF7_CROAD</name>
<feature type="binding site" evidence="14">
    <location>
        <position position="333"/>
    </location>
    <ligand>
        <name>Mg(2+)</name>
        <dbReference type="ChEBI" id="CHEBI:18420"/>
    </ligand>
</feature>
<evidence type="ECO:0000256" key="9">
    <source>
        <dbReference type="ARBA" id="ARBA00023172"/>
    </source>
</evidence>
<proteinExistence type="inferred from homology"/>
<dbReference type="FunFam" id="1.10.150.110:FF:000003">
    <property type="entry name" value="DNA polymerase mu"/>
    <property type="match status" value="1"/>
</dbReference>
<dbReference type="PIRSF" id="PIRSF000817">
    <property type="entry name" value="DNA_NT"/>
    <property type="match status" value="1"/>
</dbReference>
<dbReference type="InterPro" id="IPR002054">
    <property type="entry name" value="DNA-dir_DNA_pol_X"/>
</dbReference>
<evidence type="ECO:0000256" key="13">
    <source>
        <dbReference type="PIRNR" id="PIRNR000817"/>
    </source>
</evidence>
<dbReference type="InterPro" id="IPR043519">
    <property type="entry name" value="NT_sf"/>
</dbReference>
<dbReference type="PIRSF" id="PIRSF501176">
    <property type="entry name" value="DNApol_mu"/>
    <property type="match status" value="1"/>
</dbReference>
<evidence type="ECO:0000256" key="1">
    <source>
        <dbReference type="ARBA" id="ARBA00001946"/>
    </source>
</evidence>
<keyword evidence="9" id="KW-0233">DNA recombination</keyword>
<dbReference type="SUPFAM" id="SSF52113">
    <property type="entry name" value="BRCT domain"/>
    <property type="match status" value="1"/>
</dbReference>
<comment type="similarity">
    <text evidence="3 13">Belongs to the DNA polymerase type-X family.</text>
</comment>
<organism evidence="17 18">
    <name type="scientific">Crotalus adamanteus</name>
    <name type="common">Eastern diamondback rattlesnake</name>
    <dbReference type="NCBI Taxonomy" id="8729"/>
    <lineage>
        <taxon>Eukaryota</taxon>
        <taxon>Metazoa</taxon>
        <taxon>Chordata</taxon>
        <taxon>Craniata</taxon>
        <taxon>Vertebrata</taxon>
        <taxon>Euteleostomi</taxon>
        <taxon>Lepidosauria</taxon>
        <taxon>Squamata</taxon>
        <taxon>Bifurcata</taxon>
        <taxon>Unidentata</taxon>
        <taxon>Episquamata</taxon>
        <taxon>Toxicofera</taxon>
        <taxon>Serpentes</taxon>
        <taxon>Colubroidea</taxon>
        <taxon>Viperidae</taxon>
        <taxon>Crotalinae</taxon>
        <taxon>Crotalus</taxon>
    </lineage>
</organism>
<dbReference type="InterPro" id="IPR001357">
    <property type="entry name" value="BRCT_dom"/>
</dbReference>
<dbReference type="Gene3D" id="3.40.50.10190">
    <property type="entry name" value="BRCT domain"/>
    <property type="match status" value="1"/>
</dbReference>
<feature type="domain" description="BRCT" evidence="16">
    <location>
        <begin position="24"/>
        <end position="125"/>
    </location>
</feature>
<dbReference type="InterPro" id="IPR036420">
    <property type="entry name" value="BRCT_dom_sf"/>
</dbReference>
<dbReference type="InterPro" id="IPR001726">
    <property type="entry name" value="TdT/Mu"/>
</dbReference>
<comment type="subcellular location">
    <subcellularLocation>
        <location evidence="2 13">Nucleus</location>
    </subcellularLocation>
</comment>
<sequence>MAQLPVKKRRPPRAVPGPQPANSEVPVRFPEVVLGLVEKRMGSSRKTFLTSLALSRGFSVDDPRSEKVTHIVSEGNSGDEVVEWLKKNGRPPAKAIGDGPALLDLSWFTESMGAGRPVEIELRHRLKVTTSIAPLEEKGQVPPYICQRRTPLHHHNSTLTDALETMAEEAKFTGSEVRSLAFSRAASVLKSLPWKVSRIQQLYPVPGIGEHSRRIIQEMLEDGLSAEVEKVRQSERYRTMKLFNKIFGVGIRIASQWYQEGLRSLADLQLHQIKLNKEQQAGLLHYEDLNTPVELWEAEAISQVVHKVVEEVLPGAMVMLTGGFRRGKPCGHDVDLLITHPSEGQELGLLRKVIGVLESQGFLLYHSFHRSSFLSLEDEELWVSGGSSTMDHFERCLSIFHLGNLAGSHPGGAGLQKLGASAGPGASCPRTAVRVDLVVTPFSQFPFALLGWTGSRNFERDLRRFSKREKKMTLNSHGLYHLEQKIFLPAASEEEIFQHLGLEYLPPEERNA</sequence>
<evidence type="ECO:0000256" key="7">
    <source>
        <dbReference type="ARBA" id="ARBA00022723"/>
    </source>
</evidence>
<dbReference type="SUPFAM" id="SSF81301">
    <property type="entry name" value="Nucleotidyltransferase"/>
    <property type="match status" value="1"/>
</dbReference>
<dbReference type="PANTHER" id="PTHR11276:SF24">
    <property type="entry name" value="DNA-DIRECTED DNA_RNA POLYMERASE MU"/>
    <property type="match status" value="1"/>
</dbReference>